<dbReference type="InterPro" id="IPR000742">
    <property type="entry name" value="EGF"/>
</dbReference>
<feature type="repeat" description="RCC1" evidence="2">
    <location>
        <begin position="536"/>
        <end position="589"/>
    </location>
</feature>
<feature type="repeat" description="RCC1" evidence="2">
    <location>
        <begin position="284"/>
        <end position="343"/>
    </location>
</feature>
<keyword evidence="4" id="KW-0812">Transmembrane</keyword>
<dbReference type="Gene3D" id="2.130.10.30">
    <property type="entry name" value="Regulator of chromosome condensation 1/beta-lactamase-inhibitor protein II"/>
    <property type="match status" value="2"/>
</dbReference>
<evidence type="ECO:0000313" key="6">
    <source>
        <dbReference type="EMBL" id="KAG2500088.1"/>
    </source>
</evidence>
<feature type="region of interest" description="Disordered" evidence="3">
    <location>
        <begin position="1184"/>
        <end position="1246"/>
    </location>
</feature>
<dbReference type="Proteomes" id="UP000612055">
    <property type="component" value="Unassembled WGS sequence"/>
</dbReference>
<evidence type="ECO:0000256" key="1">
    <source>
        <dbReference type="PROSITE-ProRule" id="PRU00076"/>
    </source>
</evidence>
<dbReference type="Pfam" id="PF00415">
    <property type="entry name" value="RCC1"/>
    <property type="match status" value="1"/>
</dbReference>
<feature type="region of interest" description="Disordered" evidence="3">
    <location>
        <begin position="992"/>
        <end position="1046"/>
    </location>
</feature>
<keyword evidence="7" id="KW-1185">Reference proteome</keyword>
<evidence type="ECO:0000256" key="2">
    <source>
        <dbReference type="PROSITE-ProRule" id="PRU00235"/>
    </source>
</evidence>
<dbReference type="SMART" id="SM00181">
    <property type="entry name" value="EGF"/>
    <property type="match status" value="4"/>
</dbReference>
<dbReference type="Gene3D" id="2.10.25.10">
    <property type="entry name" value="Laminin"/>
    <property type="match status" value="1"/>
</dbReference>
<protein>
    <recommendedName>
        <fullName evidence="5">EGF-like domain-containing protein</fullName>
    </recommendedName>
</protein>
<dbReference type="GO" id="GO:0005737">
    <property type="term" value="C:cytoplasm"/>
    <property type="evidence" value="ECO:0007669"/>
    <property type="project" value="TreeGrafter"/>
</dbReference>
<keyword evidence="1" id="KW-0245">EGF-like domain</keyword>
<dbReference type="Pfam" id="PF13540">
    <property type="entry name" value="RCC1_2"/>
    <property type="match status" value="3"/>
</dbReference>
<sequence>MCKTGYLRDSKGICVAHPCFRLGPCGADLYASCTPTLSNVSVANCTQCRTAYVRNISAPGAICVPDVCYVNPCSDPGTNCVRSFTPSKANCVPKTGYIQNTVTAMWVPDPCLPSSTNVVCGGDINAVCRPTADFTGQDCYRCKAGYLRHPVNGTCVKNLCLEGCPEDPDAWCQHTPDYLDIDCSLCRTGYTKDGGDFCQVAPPTLELSSHLGSHTCVRHAQGLKCFGVGTGGVLGTGSTADVGDLPYEMGRNLSFVDVLGSNYSTVLDVAAGNAFACALLSPGNALRCWGQNANGQLGLPTAGGTLGAAPGQMGDALPLVNLGGANVTQLALGGDHACALLTAANGTTSVKCWGNNAVGQAGRVGFAAAVNTNGSTVADVALGPTANVSAVTQVVAGVGFTCALVQPYGRVKCWGTGLYNATVAAAAGVVGRAAGSMGSNLSFVNLGTSAAVLQLAAGSSHVCAVLSPGNRLKCWGRNAAGQLGLNDTVDRGNAAGDSSYGMGSGLPDVPLGANVSRIAKVEAGGSHTCVLTLPGNIVRCWGLNDKGQLGYGDTTTRRAPPTETVSISSVLNVTDVVAGDKHTCVVALPGSVVKCWGNGRAIGRGNGTANMGSGPGEMGAALLTLDFGWDPCYPDWCPGDPLAQCQPNANFTAPVCDTCQPSYAKDDGTCSVCDDGFVRNATDASCRSCPVFPGYSVQTHVDAEGPNLIDSYVDSPAQACSDSPHCLGFSLGQDGEFDTGYLKRSVAVTYMYRDICLYTRLELPDYDCPDVPGFTAARGVDLEGAAIGGVGGDLWVDDPATACAANPSCAFFSTGYEGDFSAGVLRTATSDPTVPYYGVCLYAKNTSPPPAPTAPPPNLFDPCDAAPCDADPNAVCVPSPDYSAFTCDCTSGFVRDPAGPAACVASTPCAPLTGYTVQPDADAPGTDLSSDLAYDPVADCNADPACMGFVTGVVEGVYDMAVLKSDVTFTSFARGMCLYSKLGGAAKAVQSPQPAAATPGSGAPQGAPTVAADDGTVPVPGVAPAPAPTPASSGPSSPSSGSGASSTGTIVGATVGAVGGATLLAAAVAAVVVAKRRRSHAGGGRAAGDSEQAGGGNGAPSRGKSGGVVGVGLEAEWRQLSVSKKAFGRTDSRVHSITSAQAPALGLDSPNGTTTTTATTASSAANTTDAANLDGVWGQMHAVVRSPPRPADGRVASLTTGMQRADSRTAQGQLLLPSASSPRGPRPESGERSRPAGAGGPAGGPY</sequence>
<comment type="caution">
    <text evidence="6">The sequence shown here is derived from an EMBL/GenBank/DDBJ whole genome shotgun (WGS) entry which is preliminary data.</text>
</comment>
<keyword evidence="4" id="KW-1133">Transmembrane helix</keyword>
<feature type="region of interest" description="Disordered" evidence="3">
    <location>
        <begin position="1079"/>
        <end position="1107"/>
    </location>
</feature>
<name>A0A835YCC8_9CHLO</name>
<dbReference type="PROSITE" id="PS50026">
    <property type="entry name" value="EGF_3"/>
    <property type="match status" value="1"/>
</dbReference>
<dbReference type="PANTHER" id="PTHR45982">
    <property type="entry name" value="REGULATOR OF CHROMOSOME CONDENSATION"/>
    <property type="match status" value="1"/>
</dbReference>
<dbReference type="PANTHER" id="PTHR45982:SF1">
    <property type="entry name" value="REGULATOR OF CHROMOSOME CONDENSATION"/>
    <property type="match status" value="1"/>
</dbReference>
<evidence type="ECO:0000256" key="4">
    <source>
        <dbReference type="SAM" id="Phobius"/>
    </source>
</evidence>
<evidence type="ECO:0000259" key="5">
    <source>
        <dbReference type="PROSITE" id="PS50026"/>
    </source>
</evidence>
<gene>
    <name evidence="6" type="ORF">HYH03_001674</name>
</gene>
<feature type="compositionally biased region" description="Gly residues" evidence="3">
    <location>
        <begin position="1237"/>
        <end position="1246"/>
    </location>
</feature>
<feature type="compositionally biased region" description="Gly residues" evidence="3">
    <location>
        <begin position="1093"/>
        <end position="1107"/>
    </location>
</feature>
<dbReference type="EMBL" id="JAEHOE010000004">
    <property type="protein sequence ID" value="KAG2500088.1"/>
    <property type="molecule type" value="Genomic_DNA"/>
</dbReference>
<feature type="region of interest" description="Disordered" evidence="3">
    <location>
        <begin position="1141"/>
        <end position="1166"/>
    </location>
</feature>
<dbReference type="PROSITE" id="PS50012">
    <property type="entry name" value="RCC1_3"/>
    <property type="match status" value="3"/>
</dbReference>
<feature type="domain" description="EGF-like" evidence="5">
    <location>
        <begin position="859"/>
        <end position="899"/>
    </location>
</feature>
<feature type="repeat" description="RCC1" evidence="2">
    <location>
        <begin position="470"/>
        <end position="534"/>
    </location>
</feature>
<reference evidence="6" key="1">
    <citation type="journal article" date="2020" name="bioRxiv">
        <title>Comparative genomics of Chlamydomonas.</title>
        <authorList>
            <person name="Craig R.J."/>
            <person name="Hasan A.R."/>
            <person name="Ness R.W."/>
            <person name="Keightley P.D."/>
        </authorList>
    </citation>
    <scope>NUCLEOTIDE SEQUENCE</scope>
    <source>
        <strain evidence="6">CCAP 11/70</strain>
    </source>
</reference>
<feature type="transmembrane region" description="Helical" evidence="4">
    <location>
        <begin position="1050"/>
        <end position="1074"/>
    </location>
</feature>
<feature type="compositionally biased region" description="Low complexity" evidence="3">
    <location>
        <begin position="1030"/>
        <end position="1046"/>
    </location>
</feature>
<dbReference type="InterPro" id="IPR009091">
    <property type="entry name" value="RCC1/BLIP-II"/>
</dbReference>
<evidence type="ECO:0000313" key="7">
    <source>
        <dbReference type="Proteomes" id="UP000612055"/>
    </source>
</evidence>
<feature type="compositionally biased region" description="Basic and acidic residues" evidence="3">
    <location>
        <begin position="1225"/>
        <end position="1234"/>
    </location>
</feature>
<dbReference type="GO" id="GO:0005085">
    <property type="term" value="F:guanyl-nucleotide exchange factor activity"/>
    <property type="evidence" value="ECO:0007669"/>
    <property type="project" value="TreeGrafter"/>
</dbReference>
<dbReference type="SUPFAM" id="SSF50985">
    <property type="entry name" value="RCC1/BLIP-II"/>
    <property type="match status" value="1"/>
</dbReference>
<dbReference type="InterPro" id="IPR051553">
    <property type="entry name" value="Ran_GTPase-activating"/>
</dbReference>
<accession>A0A835YCC8</accession>
<proteinExistence type="predicted"/>
<keyword evidence="4" id="KW-0472">Membrane</keyword>
<dbReference type="AlphaFoldDB" id="A0A835YCC8"/>
<feature type="compositionally biased region" description="Polar residues" evidence="3">
    <location>
        <begin position="1197"/>
        <end position="1212"/>
    </location>
</feature>
<feature type="compositionally biased region" description="Low complexity" evidence="3">
    <location>
        <begin position="1153"/>
        <end position="1166"/>
    </location>
</feature>
<dbReference type="OrthoDB" id="538768at2759"/>
<evidence type="ECO:0000256" key="3">
    <source>
        <dbReference type="SAM" id="MobiDB-lite"/>
    </source>
</evidence>
<dbReference type="InterPro" id="IPR000408">
    <property type="entry name" value="Reg_chr_condens"/>
</dbReference>
<comment type="caution">
    <text evidence="1">Lacks conserved residue(s) required for the propagation of feature annotation.</text>
</comment>
<organism evidence="6 7">
    <name type="scientific">Edaphochlamys debaryana</name>
    <dbReference type="NCBI Taxonomy" id="47281"/>
    <lineage>
        <taxon>Eukaryota</taxon>
        <taxon>Viridiplantae</taxon>
        <taxon>Chlorophyta</taxon>
        <taxon>core chlorophytes</taxon>
        <taxon>Chlorophyceae</taxon>
        <taxon>CS clade</taxon>
        <taxon>Chlamydomonadales</taxon>
        <taxon>Chlamydomonadales incertae sedis</taxon>
        <taxon>Edaphochlamys</taxon>
    </lineage>
</organism>